<dbReference type="EMBL" id="ML996086">
    <property type="protein sequence ID" value="KAF2152401.1"/>
    <property type="molecule type" value="Genomic_DNA"/>
</dbReference>
<dbReference type="InterPro" id="IPR014710">
    <property type="entry name" value="RmlC-like_jellyroll"/>
</dbReference>
<gene>
    <name evidence="1" type="ORF">K461DRAFT_146181</name>
</gene>
<protein>
    <submittedName>
        <fullName evidence="1">Uncharacterized protein</fullName>
    </submittedName>
</protein>
<dbReference type="OrthoDB" id="9976870at2759"/>
<evidence type="ECO:0000313" key="1">
    <source>
        <dbReference type="EMBL" id="KAF2152401.1"/>
    </source>
</evidence>
<keyword evidence="2" id="KW-1185">Reference proteome</keyword>
<dbReference type="Gene3D" id="2.60.120.10">
    <property type="entry name" value="Jelly Rolls"/>
    <property type="match status" value="1"/>
</dbReference>
<comment type="caution">
    <text evidence="1">The sequence shown here is derived from an EMBL/GenBank/DDBJ whole genome shotgun (WGS) entry which is preliminary data.</text>
</comment>
<accession>A0A9P4IZF3</accession>
<dbReference type="SUPFAM" id="SSF51182">
    <property type="entry name" value="RmlC-like cupins"/>
    <property type="match status" value="1"/>
</dbReference>
<reference evidence="1" key="1">
    <citation type="journal article" date="2020" name="Stud. Mycol.">
        <title>101 Dothideomycetes genomes: a test case for predicting lifestyles and emergence of pathogens.</title>
        <authorList>
            <person name="Haridas S."/>
            <person name="Albert R."/>
            <person name="Binder M."/>
            <person name="Bloem J."/>
            <person name="Labutti K."/>
            <person name="Salamov A."/>
            <person name="Andreopoulos B."/>
            <person name="Baker S."/>
            <person name="Barry K."/>
            <person name="Bills G."/>
            <person name="Bluhm B."/>
            <person name="Cannon C."/>
            <person name="Castanera R."/>
            <person name="Culley D."/>
            <person name="Daum C."/>
            <person name="Ezra D."/>
            <person name="Gonzalez J."/>
            <person name="Henrissat B."/>
            <person name="Kuo A."/>
            <person name="Liang C."/>
            <person name="Lipzen A."/>
            <person name="Lutzoni F."/>
            <person name="Magnuson J."/>
            <person name="Mondo S."/>
            <person name="Nolan M."/>
            <person name="Ohm R."/>
            <person name="Pangilinan J."/>
            <person name="Park H.-J."/>
            <person name="Ramirez L."/>
            <person name="Alfaro M."/>
            <person name="Sun H."/>
            <person name="Tritt A."/>
            <person name="Yoshinaga Y."/>
            <person name="Zwiers L.-H."/>
            <person name="Turgeon B."/>
            <person name="Goodwin S."/>
            <person name="Spatafora J."/>
            <person name="Crous P."/>
            <person name="Grigoriev I."/>
        </authorList>
    </citation>
    <scope>NUCLEOTIDE SEQUENCE</scope>
    <source>
        <strain evidence="1">CBS 260.36</strain>
    </source>
</reference>
<dbReference type="InterPro" id="IPR011051">
    <property type="entry name" value="RmlC_Cupin_sf"/>
</dbReference>
<sequence length="243" mass="27529">MSFHVRRSNTASEQTLYQWSNARSTTWVKPLTGHSVLEIQTTHNPEVFLSVPDDKNVLIPPPHWHWYQDEYFHIRQGRYLFTLEGKTFPVSASDPQPVRIPATARHTFKVDPTHQGPCTIEISTDTSPLQDGKADVAGASERFFRCIYSYLDDCHSQKVAPSLPQLLLMLHDAEISLAFPGPAWLMRWVSWGFGLVIGKGVGQYLLGYRSTYPEYYDPLRENKAAAGNGVQQQQVLGEGKKVR</sequence>
<organism evidence="1 2">
    <name type="scientific">Myriangium duriaei CBS 260.36</name>
    <dbReference type="NCBI Taxonomy" id="1168546"/>
    <lineage>
        <taxon>Eukaryota</taxon>
        <taxon>Fungi</taxon>
        <taxon>Dikarya</taxon>
        <taxon>Ascomycota</taxon>
        <taxon>Pezizomycotina</taxon>
        <taxon>Dothideomycetes</taxon>
        <taxon>Dothideomycetidae</taxon>
        <taxon>Myriangiales</taxon>
        <taxon>Myriangiaceae</taxon>
        <taxon>Myriangium</taxon>
    </lineage>
</organism>
<dbReference type="AlphaFoldDB" id="A0A9P4IZF3"/>
<evidence type="ECO:0000313" key="2">
    <source>
        <dbReference type="Proteomes" id="UP000799439"/>
    </source>
</evidence>
<proteinExistence type="predicted"/>
<dbReference type="Proteomes" id="UP000799439">
    <property type="component" value="Unassembled WGS sequence"/>
</dbReference>
<name>A0A9P4IZF3_9PEZI</name>